<organism evidence="3 4">
    <name type="scientific">Corynebacterium hansenii</name>
    <dbReference type="NCBI Taxonomy" id="394964"/>
    <lineage>
        <taxon>Bacteria</taxon>
        <taxon>Bacillati</taxon>
        <taxon>Actinomycetota</taxon>
        <taxon>Actinomycetes</taxon>
        <taxon>Mycobacteriales</taxon>
        <taxon>Corynebacteriaceae</taxon>
        <taxon>Corynebacterium</taxon>
    </lineage>
</organism>
<keyword evidence="3" id="KW-0436">Ligase</keyword>
<dbReference type="InterPro" id="IPR000873">
    <property type="entry name" value="AMP-dep_synth/lig_dom"/>
</dbReference>
<dbReference type="InterPro" id="IPR050237">
    <property type="entry name" value="ATP-dep_AMP-bd_enzyme"/>
</dbReference>
<accession>A0ABV7ZRW0</accession>
<dbReference type="Pfam" id="PF13193">
    <property type="entry name" value="AMP-binding_C"/>
    <property type="match status" value="1"/>
</dbReference>
<dbReference type="EMBL" id="JBHRZN010000002">
    <property type="protein sequence ID" value="MFC3850172.1"/>
    <property type="molecule type" value="Genomic_DNA"/>
</dbReference>
<dbReference type="Gene3D" id="3.30.300.30">
    <property type="match status" value="1"/>
</dbReference>
<dbReference type="NCBIfam" id="NF004837">
    <property type="entry name" value="PRK06187.1"/>
    <property type="match status" value="1"/>
</dbReference>
<name>A0ABV7ZRW0_9CORY</name>
<dbReference type="PANTHER" id="PTHR43767">
    <property type="entry name" value="LONG-CHAIN-FATTY-ACID--COA LIGASE"/>
    <property type="match status" value="1"/>
</dbReference>
<dbReference type="InterPro" id="IPR045851">
    <property type="entry name" value="AMP-bd_C_sf"/>
</dbReference>
<dbReference type="Gene3D" id="3.40.50.12780">
    <property type="entry name" value="N-terminal domain of ligase-like"/>
    <property type="match status" value="1"/>
</dbReference>
<dbReference type="InterPro" id="IPR025110">
    <property type="entry name" value="AMP-bd_C"/>
</dbReference>
<evidence type="ECO:0000259" key="1">
    <source>
        <dbReference type="Pfam" id="PF00501"/>
    </source>
</evidence>
<dbReference type="PANTHER" id="PTHR43767:SF1">
    <property type="entry name" value="NONRIBOSOMAL PEPTIDE SYNTHASE PES1 (EUROFUNG)-RELATED"/>
    <property type="match status" value="1"/>
</dbReference>
<dbReference type="EC" id="6.2.1.3" evidence="3"/>
<evidence type="ECO:0000313" key="4">
    <source>
        <dbReference type="Proteomes" id="UP001595751"/>
    </source>
</evidence>
<dbReference type="RefSeq" id="WP_290289676.1">
    <property type="nucleotide sequence ID" value="NZ_CP047211.1"/>
</dbReference>
<dbReference type="GO" id="GO:0004467">
    <property type="term" value="F:long-chain fatty acid-CoA ligase activity"/>
    <property type="evidence" value="ECO:0007669"/>
    <property type="project" value="UniProtKB-EC"/>
</dbReference>
<evidence type="ECO:0000259" key="2">
    <source>
        <dbReference type="Pfam" id="PF13193"/>
    </source>
</evidence>
<dbReference type="Proteomes" id="UP001595751">
    <property type="component" value="Unassembled WGS sequence"/>
</dbReference>
<reference evidence="4" key="1">
    <citation type="journal article" date="2019" name="Int. J. Syst. Evol. Microbiol.">
        <title>The Global Catalogue of Microorganisms (GCM) 10K type strain sequencing project: providing services to taxonomists for standard genome sequencing and annotation.</title>
        <authorList>
            <consortium name="The Broad Institute Genomics Platform"/>
            <consortium name="The Broad Institute Genome Sequencing Center for Infectious Disease"/>
            <person name="Wu L."/>
            <person name="Ma J."/>
        </authorList>
    </citation>
    <scope>NUCLEOTIDE SEQUENCE [LARGE SCALE GENOMIC DNA]</scope>
    <source>
        <strain evidence="4">CCUG 53252</strain>
    </source>
</reference>
<dbReference type="Pfam" id="PF00501">
    <property type="entry name" value="AMP-binding"/>
    <property type="match status" value="1"/>
</dbReference>
<evidence type="ECO:0000313" key="3">
    <source>
        <dbReference type="EMBL" id="MFC3850172.1"/>
    </source>
</evidence>
<gene>
    <name evidence="3" type="ORF">ACFORJ_08345</name>
</gene>
<comment type="caution">
    <text evidence="3">The sequence shown here is derived from an EMBL/GenBank/DDBJ whole genome shotgun (WGS) entry which is preliminary data.</text>
</comment>
<dbReference type="InterPro" id="IPR042099">
    <property type="entry name" value="ANL_N_sf"/>
</dbReference>
<keyword evidence="4" id="KW-1185">Reference proteome</keyword>
<sequence>MIYLPELTTLAESLDHHAATRPDHRAVLMPDGTAVTYRQLDENSGRAAAGLAALGVGEGSRVAFIGKEHPSYWETLFACVRLGAVLVPVNWKLTAEEVDHILADSGAEVVLLDETHPLRRTTGATEIASSPGHWDSWRDANPLLCDVLADGGETAFTPTPDTPMAQIYTSGTTGLPKGVVLAHRSWFGMRNALGEAGEDWIAWDEGDICLVAIPGFHVGGMWYATQTFNAGQTVFSMPDLEAGAARDNIRRHGITHAIFVPAMMASIVALPGVSPADFTTLRRVIYGGAPIGDSVLENCTRILDAKFSQIYGLTETGNTAICLPPDQHYPGSPRLKAAGRPYPGFGLRIVGADGEEVPQGEVGEVHLRTPNRMVEYWNLPEATAKTLVDGWIHTGDAGYVDEEGFLFIHDRFKDMILVAGENVFPAEIENVLARHPEVGDAAVIGIPDDTTGEAVMAFIEPKPGAEAPTTRRLLLFLRQHLANFKLPTRWEIVESIPRNPSGKILRRELRREFWDDRERQVN</sequence>
<feature type="domain" description="AMP-binding enzyme C-terminal" evidence="2">
    <location>
        <begin position="427"/>
        <end position="503"/>
    </location>
</feature>
<feature type="domain" description="AMP-dependent synthetase/ligase" evidence="1">
    <location>
        <begin position="14"/>
        <end position="377"/>
    </location>
</feature>
<protein>
    <submittedName>
        <fullName evidence="3">Long-chain-fatty-acid--CoA ligase</fullName>
        <ecNumber evidence="3">6.2.1.3</ecNumber>
    </submittedName>
</protein>
<proteinExistence type="predicted"/>
<dbReference type="SUPFAM" id="SSF56801">
    <property type="entry name" value="Acetyl-CoA synthetase-like"/>
    <property type="match status" value="1"/>
</dbReference>